<evidence type="ECO:0000313" key="3">
    <source>
        <dbReference type="Proteomes" id="UP000238563"/>
    </source>
</evidence>
<reference evidence="2 3" key="1">
    <citation type="submission" date="2018-02" db="EMBL/GenBank/DDBJ databases">
        <title>The draft genome of Phyllobacterium myrsinacearum DSM5892.</title>
        <authorList>
            <person name="Li L."/>
            <person name="Liu L."/>
            <person name="Zhang X."/>
            <person name="Wang T."/>
        </authorList>
    </citation>
    <scope>NUCLEOTIDE SEQUENCE [LARGE SCALE GENOMIC DNA]</scope>
    <source>
        <strain evidence="2 3">DSM 5892</strain>
    </source>
</reference>
<feature type="chain" id="PRO_5015655626" description="Outer membrane protein beta-barrel domain-containing protein" evidence="1">
    <location>
        <begin position="28"/>
        <end position="222"/>
    </location>
</feature>
<evidence type="ECO:0008006" key="4">
    <source>
        <dbReference type="Google" id="ProtNLM"/>
    </source>
</evidence>
<evidence type="ECO:0000256" key="1">
    <source>
        <dbReference type="SAM" id="SignalP"/>
    </source>
</evidence>
<dbReference type="EMBL" id="PVBT01000006">
    <property type="protein sequence ID" value="PRD51096.1"/>
    <property type="molecule type" value="Genomic_DNA"/>
</dbReference>
<accession>A0A2S9JDY6</accession>
<comment type="caution">
    <text evidence="2">The sequence shown here is derived from an EMBL/GenBank/DDBJ whole genome shotgun (WGS) entry which is preliminary data.</text>
</comment>
<sequence length="222" mass="23396">MKSWRSVGVGALVSAAILGLSSGPVTAASKAHPFIYFATSDPFLQPGEAPKRNDITLLGGPFARDTAGGAIHLFGVDYTGNGLIGVTYGRDVYDLGSGFQLGGVIGVALRFGEDDDTSGEVWTGVRLKHQGLVIGNVVISPAFTAGFSAVTGETQIEKERELRYDGDASFLGFLGPELSFRWGGAPNLEVTWQLHHRSGAGETFGNMGEGSNANTVGIRYHF</sequence>
<dbReference type="RefSeq" id="WP_105735952.1">
    <property type="nucleotide sequence ID" value="NZ_PVBT01000006.1"/>
</dbReference>
<dbReference type="OrthoDB" id="323914at2"/>
<gene>
    <name evidence="2" type="ORF">C5750_19865</name>
</gene>
<evidence type="ECO:0000313" key="2">
    <source>
        <dbReference type="EMBL" id="PRD51096.1"/>
    </source>
</evidence>
<protein>
    <recommendedName>
        <fullName evidence="4">Outer membrane protein beta-barrel domain-containing protein</fullName>
    </recommendedName>
</protein>
<organism evidence="2 3">
    <name type="scientific">Phyllobacterium myrsinacearum</name>
    <dbReference type="NCBI Taxonomy" id="28101"/>
    <lineage>
        <taxon>Bacteria</taxon>
        <taxon>Pseudomonadati</taxon>
        <taxon>Pseudomonadota</taxon>
        <taxon>Alphaproteobacteria</taxon>
        <taxon>Hyphomicrobiales</taxon>
        <taxon>Phyllobacteriaceae</taxon>
        <taxon>Phyllobacterium</taxon>
    </lineage>
</organism>
<dbReference type="Proteomes" id="UP000238563">
    <property type="component" value="Unassembled WGS sequence"/>
</dbReference>
<keyword evidence="3" id="KW-1185">Reference proteome</keyword>
<dbReference type="AlphaFoldDB" id="A0A2S9JDY6"/>
<feature type="signal peptide" evidence="1">
    <location>
        <begin position="1"/>
        <end position="27"/>
    </location>
</feature>
<proteinExistence type="predicted"/>
<name>A0A2S9JDY6_9HYPH</name>
<keyword evidence="1" id="KW-0732">Signal</keyword>